<dbReference type="Gene3D" id="3.30.1490.20">
    <property type="entry name" value="ATP-grasp fold, A domain"/>
    <property type="match status" value="1"/>
</dbReference>
<proteinExistence type="predicted"/>
<dbReference type="Gene3D" id="3.30.470.20">
    <property type="entry name" value="ATP-grasp fold, B domain"/>
    <property type="match status" value="1"/>
</dbReference>
<dbReference type="Gene3D" id="3.40.50.20">
    <property type="match status" value="1"/>
</dbReference>
<protein>
    <submittedName>
        <fullName evidence="4">Phosphoribosylamine--glycine ligase</fullName>
    </submittedName>
</protein>
<dbReference type="PANTHER" id="PTHR43585:SF2">
    <property type="entry name" value="ATP-GRASP ENZYME FSQD"/>
    <property type="match status" value="1"/>
</dbReference>
<dbReference type="GO" id="GO:0016874">
    <property type="term" value="F:ligase activity"/>
    <property type="evidence" value="ECO:0007669"/>
    <property type="project" value="UniProtKB-KW"/>
</dbReference>
<dbReference type="EMBL" id="ABFX02000004">
    <property type="protein sequence ID" value="EDS18876.1"/>
    <property type="molecule type" value="Genomic_DNA"/>
</dbReference>
<keyword evidence="2" id="KW-0547">Nucleotide-binding</keyword>
<dbReference type="InterPro" id="IPR011761">
    <property type="entry name" value="ATP-grasp"/>
</dbReference>
<reference evidence="4" key="2">
    <citation type="submission" date="2014-06" db="EMBL/GenBank/DDBJ databases">
        <title>Draft genome sequence of Clostridium ramosum(DSM 1402).</title>
        <authorList>
            <person name="Sudarsanam P."/>
            <person name="Ley R."/>
            <person name="Guruge J."/>
            <person name="Turnbaugh P.J."/>
            <person name="Mahowald M."/>
            <person name="Liep D."/>
            <person name="Gordon J."/>
        </authorList>
    </citation>
    <scope>NUCLEOTIDE SEQUENCE</scope>
    <source>
        <strain evidence="4">DSM 1402</strain>
    </source>
</reference>
<dbReference type="Pfam" id="PF13535">
    <property type="entry name" value="ATP-grasp_4"/>
    <property type="match status" value="1"/>
</dbReference>
<keyword evidence="1 4" id="KW-0436">Ligase</keyword>
<dbReference type="InterPro" id="IPR052032">
    <property type="entry name" value="ATP-dep_AA_Ligase"/>
</dbReference>
<dbReference type="PANTHER" id="PTHR43585">
    <property type="entry name" value="FUMIPYRROLE BIOSYNTHESIS PROTEIN C"/>
    <property type="match status" value="1"/>
</dbReference>
<sequence>MKDTLMILGANTLQIPLIERANQLGYNTLVISPNREEPGHKISKYSEYYDIRDEINIVKLAEKYNICGVITDQTDLPVRTIAYVAEKMELPGNDYSVACLFTDKFLMRERCKELGIKTLKYKLCVNLEDAISFFNSINGAIIIKPIDNQGSKGVYKVSNVEELIQKFQESLRYSKQKKILLEEFVIGQEFVVEGICVNHEFENLIIGDTHYFNIPDVFSATMREFPSQANNELINKILELNKKIISGFNLKQGITHSEFIINGNDIILIEAAARGGGVFISSDLISLQTGLNTEKFLIDLATGKISSIPEHLSLDRSSCYVSFFLPVGKVIAINGIEEICKLDYIYHNNLSNIKLGMKTKPFTDKTARFFSIVSASNHEELMKRVQFLKKKLKIVVLTDRGEQGPIWR</sequence>
<organism evidence="4 5">
    <name type="scientific">Thomasclavelia ramosa DSM 1402</name>
    <dbReference type="NCBI Taxonomy" id="445974"/>
    <lineage>
        <taxon>Bacteria</taxon>
        <taxon>Bacillati</taxon>
        <taxon>Bacillota</taxon>
        <taxon>Erysipelotrichia</taxon>
        <taxon>Erysipelotrichales</taxon>
        <taxon>Coprobacillaceae</taxon>
        <taxon>Thomasclavelia</taxon>
    </lineage>
</organism>
<dbReference type="SMART" id="SM01209">
    <property type="entry name" value="GARS_A"/>
    <property type="match status" value="1"/>
</dbReference>
<dbReference type="HOGENOM" id="CLU_029016_5_0_9"/>
<evidence type="ECO:0000256" key="2">
    <source>
        <dbReference type="ARBA" id="ARBA00022741"/>
    </source>
</evidence>
<dbReference type="Proteomes" id="UP000005798">
    <property type="component" value="Unassembled WGS sequence"/>
</dbReference>
<dbReference type="RefSeq" id="WP_003535897.1">
    <property type="nucleotide sequence ID" value="NZ_CP036346.1"/>
</dbReference>
<dbReference type="InterPro" id="IPR013815">
    <property type="entry name" value="ATP_grasp_subdomain_1"/>
</dbReference>
<evidence type="ECO:0000313" key="5">
    <source>
        <dbReference type="Proteomes" id="UP000005798"/>
    </source>
</evidence>
<reference evidence="4" key="1">
    <citation type="submission" date="2007-11" db="EMBL/GenBank/DDBJ databases">
        <authorList>
            <person name="Fulton L."/>
            <person name="Clifton S."/>
            <person name="Fulton B."/>
            <person name="Xu J."/>
            <person name="Minx P."/>
            <person name="Pepin K.H."/>
            <person name="Johnson M."/>
            <person name="Thiruvilangam P."/>
            <person name="Bhonagiri V."/>
            <person name="Nash W.E."/>
            <person name="Mardis E.R."/>
            <person name="Wilson R.K."/>
        </authorList>
    </citation>
    <scope>NUCLEOTIDE SEQUENCE [LARGE SCALE GENOMIC DNA]</scope>
    <source>
        <strain evidence="4">DSM 1402</strain>
    </source>
</reference>
<dbReference type="eggNOG" id="COG0458">
    <property type="taxonomic scope" value="Bacteria"/>
</dbReference>
<evidence type="ECO:0000313" key="4">
    <source>
        <dbReference type="EMBL" id="EDS18876.1"/>
    </source>
</evidence>
<evidence type="ECO:0000256" key="1">
    <source>
        <dbReference type="ARBA" id="ARBA00022598"/>
    </source>
</evidence>
<dbReference type="GO" id="GO:0005524">
    <property type="term" value="F:ATP binding"/>
    <property type="evidence" value="ECO:0007669"/>
    <property type="project" value="UniProtKB-UniRule"/>
</dbReference>
<name>B0N354_9FIRM</name>
<evidence type="ECO:0000256" key="3">
    <source>
        <dbReference type="ARBA" id="ARBA00022840"/>
    </source>
</evidence>
<keyword evidence="3" id="KW-0067">ATP-binding</keyword>
<keyword evidence="5" id="KW-1185">Reference proteome</keyword>
<dbReference type="AlphaFoldDB" id="B0N354"/>
<comment type="caution">
    <text evidence="4">The sequence shown here is derived from an EMBL/GenBank/DDBJ whole genome shotgun (WGS) entry which is preliminary data.</text>
</comment>
<dbReference type="PROSITE" id="PS50975">
    <property type="entry name" value="ATP_GRASP"/>
    <property type="match status" value="1"/>
</dbReference>
<gene>
    <name evidence="4" type="ORF">CLORAM_00872</name>
</gene>
<dbReference type="SUPFAM" id="SSF56059">
    <property type="entry name" value="Glutathione synthetase ATP-binding domain-like"/>
    <property type="match status" value="1"/>
</dbReference>
<accession>B0N354</accession>
<dbReference type="GO" id="GO:0046872">
    <property type="term" value="F:metal ion binding"/>
    <property type="evidence" value="ECO:0007669"/>
    <property type="project" value="InterPro"/>
</dbReference>